<dbReference type="InterPro" id="IPR002938">
    <property type="entry name" value="FAD-bd"/>
</dbReference>
<dbReference type="Gene3D" id="3.40.30.120">
    <property type="match status" value="1"/>
</dbReference>
<dbReference type="GO" id="GO:0005739">
    <property type="term" value="C:mitochondrion"/>
    <property type="evidence" value="ECO:0007669"/>
    <property type="project" value="TreeGrafter"/>
</dbReference>
<dbReference type="GO" id="GO:0071949">
    <property type="term" value="F:FAD binding"/>
    <property type="evidence" value="ECO:0007669"/>
    <property type="project" value="InterPro"/>
</dbReference>
<dbReference type="AlphaFoldDB" id="A0AAF0XHK3"/>
<organism evidence="4 5">
    <name type="scientific">Daucus carota subsp. sativus</name>
    <name type="common">Carrot</name>
    <dbReference type="NCBI Taxonomy" id="79200"/>
    <lineage>
        <taxon>Eukaryota</taxon>
        <taxon>Viridiplantae</taxon>
        <taxon>Streptophyta</taxon>
        <taxon>Embryophyta</taxon>
        <taxon>Tracheophyta</taxon>
        <taxon>Spermatophyta</taxon>
        <taxon>Magnoliopsida</taxon>
        <taxon>eudicotyledons</taxon>
        <taxon>Gunneridae</taxon>
        <taxon>Pentapetalae</taxon>
        <taxon>asterids</taxon>
        <taxon>campanulids</taxon>
        <taxon>Apiales</taxon>
        <taxon>Apiaceae</taxon>
        <taxon>Apioideae</taxon>
        <taxon>Scandiceae</taxon>
        <taxon>Daucinae</taxon>
        <taxon>Daucus</taxon>
        <taxon>Daucus sect. Daucus</taxon>
    </lineage>
</organism>
<sequence length="760" mass="84698">MRFIRNSVSPVSRLGRLLNTIHLKSPVQTQKQHRFFSNKIKINGHDDSDSVLPVLIVGAGPVGLVLSLLLTKLGVKCAVLEKNLSFSRHPQAHFINNRSMEVFRKLDGLADQIQKFQPPVELWRKFVYCTSLTGPIIGSVDHMQPQDLDQSVSPVSVAHFSQYKLTNLILQHLQNLGFTVRNANGLDNLKYGELKEREILMGHECISVNATSDYVTLTASFLNEEGKHSEKCIRSRLLVGTDGAGSTVRQLLGIDMRGEKDLQKLVSVHFMSKQLGEYLINERPGMLFFIFNTEAIGVLVAHDLQEGEFVLQIPFYPPQQKLEDFSSKICERLIVKLAGRELSDINVVDIKPWVMHAEVSEKYLLHDNRVIIAGDAAHRFPPAGGFGMNTGIQDVHNLAWKIASVVQGTAPKSILTTYEVERRPVAIFNTELSVKNFRAAMGVPAALGLDPVMANSDFDSCFQMTQSSIICFFLAVHNALNNTVGSILPTELQKRILDGIFTLGRAQLSDIVLNKNNPVGSSRLANVRRIFEGGESLQLQFPAEDLGFRYLEGALFFDDEVETELDEPEVPTGRRREYVPSADPGSRLPHTNVKALSGPLTEETFSTLDLVSGDKVEFLLIIAPVEPSYRLARAAFEVSEEYNVSAKVCVLWPDGTVDGAARSAAELTPWENFIDVVEVKHSSASSSWWDLCQMTHRGAILVRPDEHIAWRVKSGVVGDTTFELRRVFSAILGLKSCSESDYKEWKELAPQNTLEYGWDL</sequence>
<dbReference type="Pfam" id="PF21274">
    <property type="entry name" value="Rng_hyd_C"/>
    <property type="match status" value="1"/>
</dbReference>
<accession>A0AAF0XHK3</accession>
<evidence type="ECO:0000256" key="2">
    <source>
        <dbReference type="ARBA" id="ARBA00022827"/>
    </source>
</evidence>
<protein>
    <recommendedName>
        <fullName evidence="3">FAD-binding domain-containing protein</fullName>
    </recommendedName>
</protein>
<proteinExistence type="predicted"/>
<gene>
    <name evidence="4" type="ORF">DCAR_0727615</name>
</gene>
<dbReference type="PANTHER" id="PTHR43004">
    <property type="entry name" value="TRK SYSTEM POTASSIUM UPTAKE PROTEIN"/>
    <property type="match status" value="1"/>
</dbReference>
<dbReference type="Gene3D" id="3.50.50.60">
    <property type="entry name" value="FAD/NAD(P)-binding domain"/>
    <property type="match status" value="1"/>
</dbReference>
<evidence type="ECO:0000256" key="1">
    <source>
        <dbReference type="ARBA" id="ARBA00022630"/>
    </source>
</evidence>
<dbReference type="EMBL" id="CP093349">
    <property type="protein sequence ID" value="WOH08178.1"/>
    <property type="molecule type" value="Genomic_DNA"/>
</dbReference>
<keyword evidence="1" id="KW-0285">Flavoprotein</keyword>
<dbReference type="PANTHER" id="PTHR43004:SF6">
    <property type="entry name" value="FAD_NAD(P)-BINDING OXIDOREDUCTASE FAMILY PROTEIN"/>
    <property type="match status" value="1"/>
</dbReference>
<keyword evidence="5" id="KW-1185">Reference proteome</keyword>
<dbReference type="SUPFAM" id="SSF51905">
    <property type="entry name" value="FAD/NAD(P)-binding domain"/>
    <property type="match status" value="1"/>
</dbReference>
<reference evidence="4" key="1">
    <citation type="journal article" date="2016" name="Nat. Genet.">
        <title>A high-quality carrot genome assembly provides new insights into carotenoid accumulation and asterid genome evolution.</title>
        <authorList>
            <person name="Iorizzo M."/>
            <person name="Ellison S."/>
            <person name="Senalik D."/>
            <person name="Zeng P."/>
            <person name="Satapoomin P."/>
            <person name="Huang J."/>
            <person name="Bowman M."/>
            <person name="Iovene M."/>
            <person name="Sanseverino W."/>
            <person name="Cavagnaro P."/>
            <person name="Yildiz M."/>
            <person name="Macko-Podgorni A."/>
            <person name="Moranska E."/>
            <person name="Grzebelus E."/>
            <person name="Grzebelus D."/>
            <person name="Ashrafi H."/>
            <person name="Zheng Z."/>
            <person name="Cheng S."/>
            <person name="Spooner D."/>
            <person name="Van Deynze A."/>
            <person name="Simon P."/>
        </authorList>
    </citation>
    <scope>NUCLEOTIDE SEQUENCE</scope>
    <source>
        <tissue evidence="4">Leaf</tissue>
    </source>
</reference>
<evidence type="ECO:0000259" key="3">
    <source>
        <dbReference type="Pfam" id="PF01494"/>
    </source>
</evidence>
<dbReference type="PRINTS" id="PR00420">
    <property type="entry name" value="RNGMNOXGNASE"/>
</dbReference>
<reference evidence="4" key="2">
    <citation type="submission" date="2022-03" db="EMBL/GenBank/DDBJ databases">
        <title>Draft title - Genomic analysis of global carrot germplasm unveils the trajectory of domestication and the origin of high carotenoid orange carrot.</title>
        <authorList>
            <person name="Iorizzo M."/>
            <person name="Ellison S."/>
            <person name="Senalik D."/>
            <person name="Macko-Podgorni A."/>
            <person name="Grzebelus D."/>
            <person name="Bostan H."/>
            <person name="Rolling W."/>
            <person name="Curaba J."/>
            <person name="Simon P."/>
        </authorList>
    </citation>
    <scope>NUCLEOTIDE SEQUENCE</scope>
    <source>
        <tissue evidence="4">Leaf</tissue>
    </source>
</reference>
<dbReference type="Pfam" id="PF01494">
    <property type="entry name" value="FAD_binding_3"/>
    <property type="match status" value="1"/>
</dbReference>
<dbReference type="Proteomes" id="UP000077755">
    <property type="component" value="Chromosome 7"/>
</dbReference>
<keyword evidence="2" id="KW-0274">FAD</keyword>
<evidence type="ECO:0000313" key="4">
    <source>
        <dbReference type="EMBL" id="WOH08178.1"/>
    </source>
</evidence>
<feature type="domain" description="FAD-binding" evidence="3">
    <location>
        <begin position="53"/>
        <end position="426"/>
    </location>
</feature>
<dbReference type="InterPro" id="IPR050641">
    <property type="entry name" value="RIFMO-like"/>
</dbReference>
<dbReference type="GO" id="GO:0006744">
    <property type="term" value="P:ubiquinone biosynthetic process"/>
    <property type="evidence" value="ECO:0007669"/>
    <property type="project" value="TreeGrafter"/>
</dbReference>
<dbReference type="InterPro" id="IPR036188">
    <property type="entry name" value="FAD/NAD-bd_sf"/>
</dbReference>
<dbReference type="GO" id="GO:0016709">
    <property type="term" value="F:oxidoreductase activity, acting on paired donors, with incorporation or reduction of molecular oxygen, NAD(P)H as one donor, and incorporation of one atom of oxygen"/>
    <property type="evidence" value="ECO:0007669"/>
    <property type="project" value="UniProtKB-ARBA"/>
</dbReference>
<evidence type="ECO:0000313" key="5">
    <source>
        <dbReference type="Proteomes" id="UP000077755"/>
    </source>
</evidence>
<dbReference type="Gene3D" id="3.30.9.10">
    <property type="entry name" value="D-Amino Acid Oxidase, subunit A, domain 2"/>
    <property type="match status" value="1"/>
</dbReference>
<name>A0AAF0XHK3_DAUCS</name>